<evidence type="ECO:0000256" key="1">
    <source>
        <dbReference type="SAM" id="SignalP"/>
    </source>
</evidence>
<keyword evidence="3" id="KW-1185">Reference proteome</keyword>
<evidence type="ECO:0000313" key="3">
    <source>
        <dbReference type="Proteomes" id="UP000595140"/>
    </source>
</evidence>
<dbReference type="EMBL" id="OOIL02001646">
    <property type="protein sequence ID" value="VFQ77259.1"/>
    <property type="molecule type" value="Genomic_DNA"/>
</dbReference>
<name>A0A484LLW5_9ASTE</name>
<dbReference type="AlphaFoldDB" id="A0A484LLW5"/>
<protein>
    <recommendedName>
        <fullName evidence="4">Secreted protein</fullName>
    </recommendedName>
</protein>
<feature type="chain" id="PRO_5019832604" description="Secreted protein" evidence="1">
    <location>
        <begin position="32"/>
        <end position="99"/>
    </location>
</feature>
<reference evidence="2 3" key="1">
    <citation type="submission" date="2018-04" db="EMBL/GenBank/DDBJ databases">
        <authorList>
            <person name="Vogel A."/>
        </authorList>
    </citation>
    <scope>NUCLEOTIDE SEQUENCE [LARGE SCALE GENOMIC DNA]</scope>
</reference>
<sequence length="99" mass="10573">MLVHTFGWEVTGKLHLLFFVCYLRRSLLCVAFSVAGQPGLLSPVCDFAGHRSSAAFFPSVTAAAAVRVDSDGNSSGENPSSPIRVGIWIMRASLEDGDT</sequence>
<accession>A0A484LLW5</accession>
<organism evidence="2 3">
    <name type="scientific">Cuscuta campestris</name>
    <dbReference type="NCBI Taxonomy" id="132261"/>
    <lineage>
        <taxon>Eukaryota</taxon>
        <taxon>Viridiplantae</taxon>
        <taxon>Streptophyta</taxon>
        <taxon>Embryophyta</taxon>
        <taxon>Tracheophyta</taxon>
        <taxon>Spermatophyta</taxon>
        <taxon>Magnoliopsida</taxon>
        <taxon>eudicotyledons</taxon>
        <taxon>Gunneridae</taxon>
        <taxon>Pentapetalae</taxon>
        <taxon>asterids</taxon>
        <taxon>lamiids</taxon>
        <taxon>Solanales</taxon>
        <taxon>Convolvulaceae</taxon>
        <taxon>Cuscuteae</taxon>
        <taxon>Cuscuta</taxon>
        <taxon>Cuscuta subgen. Grammica</taxon>
        <taxon>Cuscuta sect. Cleistogrammica</taxon>
    </lineage>
</organism>
<feature type="signal peptide" evidence="1">
    <location>
        <begin position="1"/>
        <end position="31"/>
    </location>
</feature>
<gene>
    <name evidence="2" type="ORF">CCAM_LOCUS19035</name>
</gene>
<evidence type="ECO:0008006" key="4">
    <source>
        <dbReference type="Google" id="ProtNLM"/>
    </source>
</evidence>
<proteinExistence type="predicted"/>
<dbReference type="Proteomes" id="UP000595140">
    <property type="component" value="Unassembled WGS sequence"/>
</dbReference>
<evidence type="ECO:0000313" key="2">
    <source>
        <dbReference type="EMBL" id="VFQ77259.1"/>
    </source>
</evidence>
<keyword evidence="1" id="KW-0732">Signal</keyword>